<feature type="transmembrane region" description="Helical" evidence="13">
    <location>
        <begin position="53"/>
        <end position="72"/>
    </location>
</feature>
<dbReference type="SUPFAM" id="SSF81653">
    <property type="entry name" value="Calcium ATPase, transduction domain A"/>
    <property type="match status" value="1"/>
</dbReference>
<dbReference type="GeneID" id="7051390"/>
<dbReference type="GO" id="GO:0055085">
    <property type="term" value="P:transmembrane transport"/>
    <property type="evidence" value="ECO:0000318"/>
    <property type="project" value="GO_Central"/>
</dbReference>
<evidence type="ECO:0000256" key="11">
    <source>
        <dbReference type="ARBA" id="ARBA00022989"/>
    </source>
</evidence>
<name>B6JXX3_SCHJY</name>
<gene>
    <name evidence="17" type="primary">cta4</name>
    <name evidence="16" type="ORF">SJAG_01435</name>
</gene>
<evidence type="ECO:0000259" key="15">
    <source>
        <dbReference type="Pfam" id="PF23143"/>
    </source>
</evidence>
<dbReference type="JaponicusDB" id="SJAG_01435">
    <property type="gene designation" value="cta4"/>
</dbReference>
<feature type="transmembrane region" description="Helical" evidence="13">
    <location>
        <begin position="20"/>
        <end position="41"/>
    </location>
</feature>
<dbReference type="PRINTS" id="PR00119">
    <property type="entry name" value="CATATPASE"/>
</dbReference>
<dbReference type="GO" id="GO:0046872">
    <property type="term" value="F:metal ion binding"/>
    <property type="evidence" value="ECO:0007669"/>
    <property type="project" value="UniProtKB-KW"/>
</dbReference>
<evidence type="ECO:0000259" key="14">
    <source>
        <dbReference type="Pfam" id="PF00122"/>
    </source>
</evidence>
<dbReference type="InterPro" id="IPR059000">
    <property type="entry name" value="ATPase_P-type_domA"/>
</dbReference>
<feature type="domain" description="P-type ATPase A" evidence="14">
    <location>
        <begin position="254"/>
        <end position="383"/>
    </location>
</feature>
<evidence type="ECO:0000256" key="6">
    <source>
        <dbReference type="ARBA" id="ARBA00022741"/>
    </source>
</evidence>
<dbReference type="InterPro" id="IPR047820">
    <property type="entry name" value="P5A-type_ATPase"/>
</dbReference>
<dbReference type="GO" id="GO:0016887">
    <property type="term" value="F:ATP hydrolysis activity"/>
    <property type="evidence" value="ECO:0007669"/>
    <property type="project" value="InterPro"/>
</dbReference>
<keyword evidence="6" id="KW-0547">Nucleotide-binding</keyword>
<dbReference type="InterPro" id="IPR023298">
    <property type="entry name" value="ATPase_P-typ_TM_dom_sf"/>
</dbReference>
<dbReference type="FunFam" id="3.40.50.1000:FF:000056">
    <property type="entry name" value="Cation-transporting ATPase"/>
    <property type="match status" value="1"/>
</dbReference>
<dbReference type="SFLD" id="SFLDF00027">
    <property type="entry name" value="p-type_atpase"/>
    <property type="match status" value="1"/>
</dbReference>
<evidence type="ECO:0000256" key="7">
    <source>
        <dbReference type="ARBA" id="ARBA00022824"/>
    </source>
</evidence>
<keyword evidence="7" id="KW-0256">Endoplasmic reticulum</keyword>
<dbReference type="InterPro" id="IPR006544">
    <property type="entry name" value="P-type_TPase_V"/>
</dbReference>
<dbReference type="InterPro" id="IPR057255">
    <property type="entry name" value="2TM_P5A-ATPase"/>
</dbReference>
<evidence type="ECO:0000256" key="12">
    <source>
        <dbReference type="ARBA" id="ARBA00023136"/>
    </source>
</evidence>
<dbReference type="GO" id="GO:0019829">
    <property type="term" value="F:ATPase-coupled monoatomic cation transmembrane transporter activity"/>
    <property type="evidence" value="ECO:0000318"/>
    <property type="project" value="GO_Central"/>
</dbReference>
<dbReference type="CDD" id="cd07543">
    <property type="entry name" value="P-type_ATPase_cation"/>
    <property type="match status" value="1"/>
</dbReference>
<dbReference type="Proteomes" id="UP000001744">
    <property type="component" value="Unassembled WGS sequence"/>
</dbReference>
<dbReference type="PANTHER" id="PTHR45630:SF7">
    <property type="entry name" value="ENDOPLASMIC RETICULUM TRANSMEMBRANE HELIX TRANSLOCASE"/>
    <property type="match status" value="1"/>
</dbReference>
<dbReference type="EMBL" id="KE651168">
    <property type="protein sequence ID" value="EEB06391.1"/>
    <property type="molecule type" value="Genomic_DNA"/>
</dbReference>
<evidence type="ECO:0000256" key="3">
    <source>
        <dbReference type="ARBA" id="ARBA00022448"/>
    </source>
</evidence>
<proteinExistence type="inferred from homology"/>
<dbReference type="OrthoDB" id="48943at2759"/>
<evidence type="ECO:0000256" key="13">
    <source>
        <dbReference type="SAM" id="Phobius"/>
    </source>
</evidence>
<dbReference type="SUPFAM" id="SSF56784">
    <property type="entry name" value="HAD-like"/>
    <property type="match status" value="1"/>
</dbReference>
<evidence type="ECO:0000256" key="8">
    <source>
        <dbReference type="ARBA" id="ARBA00022840"/>
    </source>
</evidence>
<dbReference type="SFLD" id="SFLDG00002">
    <property type="entry name" value="C1.7:_P-type_atpase_like"/>
    <property type="match status" value="1"/>
</dbReference>
<dbReference type="InterPro" id="IPR036412">
    <property type="entry name" value="HAD-like_sf"/>
</dbReference>
<evidence type="ECO:0000256" key="5">
    <source>
        <dbReference type="ARBA" id="ARBA00022723"/>
    </source>
</evidence>
<dbReference type="InterPro" id="IPR044492">
    <property type="entry name" value="P_typ_ATPase_HD_dom"/>
</dbReference>
<dbReference type="InterPro" id="IPR018303">
    <property type="entry name" value="ATPase_P-typ_P_site"/>
</dbReference>
<keyword evidence="10" id="KW-1278">Translocase</keyword>
<keyword evidence="9" id="KW-0460">Magnesium</keyword>
<dbReference type="GO" id="GO:0005524">
    <property type="term" value="F:ATP binding"/>
    <property type="evidence" value="ECO:0007669"/>
    <property type="project" value="UniProtKB-KW"/>
</dbReference>
<dbReference type="NCBIfam" id="TIGR01657">
    <property type="entry name" value="P-ATPase-V"/>
    <property type="match status" value="1"/>
</dbReference>
<dbReference type="Gene3D" id="2.70.150.10">
    <property type="entry name" value="Calcium-transporting ATPase, cytoplasmic transduction domain A"/>
    <property type="match status" value="1"/>
</dbReference>
<keyword evidence="4 13" id="KW-0812">Transmembrane</keyword>
<accession>B6JXX3</accession>
<keyword evidence="18" id="KW-1185">Reference proteome</keyword>
<evidence type="ECO:0000313" key="18">
    <source>
        <dbReference type="Proteomes" id="UP000001744"/>
    </source>
</evidence>
<dbReference type="HOGENOM" id="CLU_001828_4_1_1"/>
<dbReference type="Pfam" id="PF13246">
    <property type="entry name" value="Cation_ATPase"/>
    <property type="match status" value="1"/>
</dbReference>
<dbReference type="GO" id="GO:0015662">
    <property type="term" value="F:P-type ion transporter activity"/>
    <property type="evidence" value="ECO:0000318"/>
    <property type="project" value="GO_Central"/>
</dbReference>
<feature type="transmembrane region" description="Helical" evidence="13">
    <location>
        <begin position="1172"/>
        <end position="1190"/>
    </location>
</feature>
<dbReference type="SUPFAM" id="SSF81660">
    <property type="entry name" value="Metal cation-transporting ATPase, ATP-binding domain N"/>
    <property type="match status" value="1"/>
</dbReference>
<keyword evidence="5" id="KW-0479">Metal-binding</keyword>
<evidence type="ECO:0000256" key="4">
    <source>
        <dbReference type="ARBA" id="ARBA00022692"/>
    </source>
</evidence>
<dbReference type="GO" id="GO:0006874">
    <property type="term" value="P:intracellular calcium ion homeostasis"/>
    <property type="evidence" value="ECO:0000318"/>
    <property type="project" value="GO_Central"/>
</dbReference>
<dbReference type="VEuPathDB" id="FungiDB:SJAG_01435"/>
<dbReference type="SFLD" id="SFLDS00003">
    <property type="entry name" value="Haloacid_Dehalogenase"/>
    <property type="match status" value="1"/>
</dbReference>
<dbReference type="NCBIfam" id="TIGR01494">
    <property type="entry name" value="ATPase_P-type"/>
    <property type="match status" value="2"/>
</dbReference>
<dbReference type="eggNOG" id="KOG0209">
    <property type="taxonomic scope" value="Eukaryota"/>
</dbReference>
<evidence type="ECO:0000256" key="10">
    <source>
        <dbReference type="ARBA" id="ARBA00022967"/>
    </source>
</evidence>
<dbReference type="Gene3D" id="3.40.1110.10">
    <property type="entry name" value="Calcium-transporting ATPase, cytoplasmic domain N"/>
    <property type="match status" value="1"/>
</dbReference>
<dbReference type="Gene3D" id="3.40.50.1000">
    <property type="entry name" value="HAD superfamily/HAD-like"/>
    <property type="match status" value="1"/>
</dbReference>
<evidence type="ECO:0000313" key="16">
    <source>
        <dbReference type="EMBL" id="EEB06391.1"/>
    </source>
</evidence>
<evidence type="ECO:0000256" key="1">
    <source>
        <dbReference type="ARBA" id="ARBA00004477"/>
    </source>
</evidence>
<keyword evidence="8" id="KW-0067">ATP-binding</keyword>
<feature type="transmembrane region" description="Helical" evidence="13">
    <location>
        <begin position="398"/>
        <end position="417"/>
    </location>
</feature>
<dbReference type="InterPro" id="IPR001757">
    <property type="entry name" value="P_typ_ATPase"/>
</dbReference>
<keyword evidence="12 13" id="KW-0472">Membrane</keyword>
<feature type="transmembrane region" description="Helical" evidence="13">
    <location>
        <begin position="219"/>
        <end position="237"/>
    </location>
</feature>
<reference evidence="16 18" key="1">
    <citation type="journal article" date="2011" name="Science">
        <title>Comparative functional genomics of the fission yeasts.</title>
        <authorList>
            <person name="Rhind N."/>
            <person name="Chen Z."/>
            <person name="Yassour M."/>
            <person name="Thompson D.A."/>
            <person name="Haas B.J."/>
            <person name="Habib N."/>
            <person name="Wapinski I."/>
            <person name="Roy S."/>
            <person name="Lin M.F."/>
            <person name="Heiman D.I."/>
            <person name="Young S.K."/>
            <person name="Furuya K."/>
            <person name="Guo Y."/>
            <person name="Pidoux A."/>
            <person name="Chen H.M."/>
            <person name="Robbertse B."/>
            <person name="Goldberg J.M."/>
            <person name="Aoki K."/>
            <person name="Bayne E.H."/>
            <person name="Berlin A.M."/>
            <person name="Desjardins C.A."/>
            <person name="Dobbs E."/>
            <person name="Dukaj L."/>
            <person name="Fan L."/>
            <person name="FitzGerald M.G."/>
            <person name="French C."/>
            <person name="Gujja S."/>
            <person name="Hansen K."/>
            <person name="Keifenheim D."/>
            <person name="Levin J.Z."/>
            <person name="Mosher R.A."/>
            <person name="Mueller C.A."/>
            <person name="Pfiffner J."/>
            <person name="Priest M."/>
            <person name="Russ C."/>
            <person name="Smialowska A."/>
            <person name="Swoboda P."/>
            <person name="Sykes S.M."/>
            <person name="Vaughn M."/>
            <person name="Vengrova S."/>
            <person name="Yoder R."/>
            <person name="Zeng Q."/>
            <person name="Allshire R."/>
            <person name="Baulcombe D."/>
            <person name="Birren B.W."/>
            <person name="Brown W."/>
            <person name="Ekwall K."/>
            <person name="Kellis M."/>
            <person name="Leatherwood J."/>
            <person name="Levin H."/>
            <person name="Margalit H."/>
            <person name="Martienssen R."/>
            <person name="Nieduszynski C.A."/>
            <person name="Spatafora J.W."/>
            <person name="Friedman N."/>
            <person name="Dalgaard J.Z."/>
            <person name="Baumann P."/>
            <person name="Niki H."/>
            <person name="Regev A."/>
            <person name="Nusbaum C."/>
        </authorList>
    </citation>
    <scope>NUCLEOTIDE SEQUENCE [LARGE SCALE GENOMIC DNA]</scope>
    <source>
        <strain evidence="18">yFS275 / FY16936</strain>
    </source>
</reference>
<dbReference type="PROSITE" id="PS01229">
    <property type="entry name" value="COF_2"/>
    <property type="match status" value="1"/>
</dbReference>
<evidence type="ECO:0000256" key="9">
    <source>
        <dbReference type="ARBA" id="ARBA00022842"/>
    </source>
</evidence>
<keyword evidence="3" id="KW-0813">Transport</keyword>
<dbReference type="RefSeq" id="XP_002172684.1">
    <property type="nucleotide sequence ID" value="XM_002172648.2"/>
</dbReference>
<dbReference type="AlphaFoldDB" id="B6JXX3"/>
<dbReference type="InterPro" id="IPR023299">
    <property type="entry name" value="ATPase_P-typ_cyto_dom_N"/>
</dbReference>
<comment type="subcellular location">
    <subcellularLocation>
        <location evidence="1">Endoplasmic reticulum membrane</location>
        <topology evidence="1">Multi-pass membrane protein</topology>
    </subcellularLocation>
</comment>
<feature type="domain" description="P5A-ATPase transmembrane helical hairpin" evidence="15">
    <location>
        <begin position="22"/>
        <end position="87"/>
    </location>
</feature>
<comment type="similarity">
    <text evidence="2">Belongs to the cation transport ATPase (P-type) (TC 3.A.3) family. Type V subfamily.</text>
</comment>
<feature type="transmembrane region" description="Helical" evidence="13">
    <location>
        <begin position="1132"/>
        <end position="1152"/>
    </location>
</feature>
<dbReference type="PANTHER" id="PTHR45630">
    <property type="entry name" value="CATION-TRANSPORTING ATPASE-RELATED"/>
    <property type="match status" value="1"/>
</dbReference>
<evidence type="ECO:0000256" key="2">
    <source>
        <dbReference type="ARBA" id="ARBA00006000"/>
    </source>
</evidence>
<dbReference type="Pfam" id="PF23143">
    <property type="entry name" value="2TM_P5A-ATPase"/>
    <property type="match status" value="1"/>
</dbReference>
<organism evidence="16 18">
    <name type="scientific">Schizosaccharomyces japonicus (strain yFS275 / FY16936)</name>
    <name type="common">Fission yeast</name>
    <dbReference type="NCBI Taxonomy" id="402676"/>
    <lineage>
        <taxon>Eukaryota</taxon>
        <taxon>Fungi</taxon>
        <taxon>Dikarya</taxon>
        <taxon>Ascomycota</taxon>
        <taxon>Taphrinomycotina</taxon>
        <taxon>Schizosaccharomycetes</taxon>
        <taxon>Schizosaccharomycetales</taxon>
        <taxon>Schizosaccharomycetaceae</taxon>
        <taxon>Schizosaccharomyces</taxon>
    </lineage>
</organism>
<feature type="transmembrane region" description="Helical" evidence="13">
    <location>
        <begin position="1054"/>
        <end position="1073"/>
    </location>
</feature>
<protein>
    <submittedName>
        <fullName evidence="16">P-type ATPase</fullName>
    </submittedName>
</protein>
<evidence type="ECO:0000313" key="17">
    <source>
        <dbReference type="JaponicusDB" id="SJAG_01435"/>
    </source>
</evidence>
<dbReference type="SUPFAM" id="SSF81665">
    <property type="entry name" value="Calcium ATPase, transmembrane domain M"/>
    <property type="match status" value="1"/>
</dbReference>
<dbReference type="STRING" id="402676.B6JXX3"/>
<dbReference type="InterPro" id="IPR023214">
    <property type="entry name" value="HAD_sf"/>
</dbReference>
<keyword evidence="11 13" id="KW-1133">Transmembrane helix</keyword>
<dbReference type="OMA" id="WYYSLFN"/>
<dbReference type="PROSITE" id="PS00154">
    <property type="entry name" value="ATPASE_E1_E2"/>
    <property type="match status" value="1"/>
</dbReference>
<dbReference type="GO" id="GO:0005789">
    <property type="term" value="C:endoplasmic reticulum membrane"/>
    <property type="evidence" value="ECO:0000318"/>
    <property type="project" value="GO_Central"/>
</dbReference>
<dbReference type="InterPro" id="IPR008250">
    <property type="entry name" value="ATPase_P-typ_transduc_dom_A_sf"/>
</dbReference>
<dbReference type="Pfam" id="PF00122">
    <property type="entry name" value="E1-E2_ATPase"/>
    <property type="match status" value="1"/>
</dbReference>
<sequence length="1205" mass="135077">MSNSPLVTSPDVKSGKLYQAIPRFLHLYVWPFLTIGYPYVYRLYLKNAYNEDVRLLILILIVSLNALTWLAGQWNTRVYCFMTCRPVNSLEDATCIHVVSNGPGNPGGVERIIRTPIRERNEVQYSFLFQSKRYIFSKDSRSFQNINFPMDSEIKIGELKNAKGLDDSTVKLASYTFGPNRFDIPVPTFGTLFKEHAVAPYFVFQIFCSLLWCLDEYRYFALFTMFMIVALECSVVWQRQRTLNEFRTMSVKPYELNVLRGKKWVVMSSEHLLPNDVVSITRSKENSGLPCDLVLLYGTAVVNEAMLSGESTPLVKESIELRPENDALDTKTIDKNSLLFGGTQVLQVTTSINSSIQTPDGGVPALVLRTGFETQQGSLVRTMIYSAEKVTANNLESLFFILFLLAFAIGASGYVWYQRYEEETNRYKLLLHCVLIITSVVPSELPMELSLAVNASLSALSKFYIYCTEPFRISLAGYVDVCCFDKTGTLTEEHMVVQGVAGLNKDNFTELTGLQDTPKDTILTLATAHTLVLLEEDDKKEIVGDPMEKATLEALDWTVDQNSCVFAPVTSPLHKLRVKITKNFQFTSVLKRQTSVSNIKSPTENAKTFVSVKGAPEVIMKMLKTIPEGYEETYKKFGREGSRVLALGCKYMGKFISEQEISNVDRDTLESNLVFAGFLVFHSPLKPDAIDTIKMLNESSHRCVMITGDSPLTAVHVSEKVGIVKKPVLILENESGKVFWRSVDEKTTLAMDLEKPLDKSIYGPYDLCVTGQALALVKNESVLVSVLTHSWVYARVSPDQKEHIILTLKNNGYATLMCGDGTNDVGALKQAHIGVALLNASEDDMIRLQEKQRNDKMMNLYNKQVELATRFNVQAPPVPPALAHLYPPGPNNPHREKAQANVTQVLDTLKEKENTVELTDAEKTIQKRASMASKMFETLNQASDDEAPSVKLGDASVAAPFTSKLSNVSAITNIIRQGRCTLVALVQMHKILALNCLITAYSLSVLHLNGIKFSDSQYMISGMLMSVAFYSVSRSRPLETLSKERPHHSIFNTYIIGSVLAQFLVHVVTLIYITKSVYEYEDPADVINLESEFEPSLLNSAIYLLQLIQQVSTFAVNYQGHPFRESISENKGLYYSLVGVTLFAFACATEMMPDVNEKLQLVKMASGFQGKLIFILLVDYIGCWAIEQVMKKFRDDKPKDIVLDN</sequence>